<dbReference type="Proteomes" id="UP000251714">
    <property type="component" value="Unassembled WGS sequence"/>
</dbReference>
<name>A0A365NBQ3_GIBIN</name>
<dbReference type="GO" id="GO:0016491">
    <property type="term" value="F:oxidoreductase activity"/>
    <property type="evidence" value="ECO:0007669"/>
    <property type="project" value="UniProtKB-KW"/>
</dbReference>
<evidence type="ECO:0000256" key="1">
    <source>
        <dbReference type="ARBA" id="ARBA00023002"/>
    </source>
</evidence>
<comment type="caution">
    <text evidence="2">The sequence shown here is derived from an EMBL/GenBank/DDBJ whole genome shotgun (WGS) entry which is preliminary data.</text>
</comment>
<dbReference type="Proteomes" id="UP000283569">
    <property type="component" value="Unassembled WGS sequence"/>
</dbReference>
<evidence type="ECO:0000313" key="4">
    <source>
        <dbReference type="Proteomes" id="UP000251714"/>
    </source>
</evidence>
<dbReference type="Pfam" id="PF00106">
    <property type="entry name" value="adh_short"/>
    <property type="match status" value="1"/>
</dbReference>
<reference evidence="3 5" key="2">
    <citation type="journal article" date="2018" name="Sci. Rep.">
        <title>Characterisation of pathogen-specific regions and novel effector candidates in Fusarium oxysporum f. sp. cepae.</title>
        <authorList>
            <person name="Armitage A.D."/>
            <person name="Taylor A."/>
            <person name="Sobczyk M.K."/>
            <person name="Baxter L."/>
            <person name="Greenfield B.P."/>
            <person name="Bates H.J."/>
            <person name="Wilson F."/>
            <person name="Jackson A.C."/>
            <person name="Ott S."/>
            <person name="Harrison R.J."/>
            <person name="Clarkson J.P."/>
        </authorList>
    </citation>
    <scope>NUCLEOTIDE SEQUENCE [LARGE SCALE GENOMIC DNA]</scope>
    <source>
        <strain evidence="3 5">Fp_A8</strain>
    </source>
</reference>
<dbReference type="AlphaFoldDB" id="A0A365NBQ3"/>
<sequence length="340" mass="36917">MSLLAQIKASNAQLTEATTPRTAVFIGATDGIGKSALAALVSHGFPLKAYIIGRDQARDQSLLAELYTINNKVELVYLKGQISLMSEVVRLTSYILEKEKKIDLLFHSAGFLPLLGRQETDEGLELTTAVAYFSRLAFILRLLPRLQAAAESGDTQYTPRIISILGAGNESLDLFLNDLSLKEPGHFSVPIYARHVATMVTLSMKRLAEEPGNEKIVFIHAHPGRVSTDLVKKSWGDRWDGAVPPAAAPSTMSLSQWTPEEAGEKALYLMTSAEYGGKGVNVTDGRSAGSTVTHQVGGSLFSVNDVMKPLQQDTLLAGLEEIGAPNAIWDYSFKTLTPWL</sequence>
<dbReference type="InterPro" id="IPR036291">
    <property type="entry name" value="NAD(P)-bd_dom_sf"/>
</dbReference>
<dbReference type="EMBL" id="MRDB01000015">
    <property type="protein sequence ID" value="RKL41674.1"/>
    <property type="molecule type" value="Genomic_DNA"/>
</dbReference>
<evidence type="ECO:0000313" key="5">
    <source>
        <dbReference type="Proteomes" id="UP000283569"/>
    </source>
</evidence>
<evidence type="ECO:0000313" key="2">
    <source>
        <dbReference type="EMBL" id="RBA18251.1"/>
    </source>
</evidence>
<keyword evidence="1" id="KW-0560">Oxidoreductase</keyword>
<reference evidence="2 4" key="1">
    <citation type="submission" date="2017-12" db="EMBL/GenBank/DDBJ databases">
        <title>Genome sequence of the mycotoxigenic crop pathogen Fusarium proliferatum, strain ITEM 2341 from Date Palm.</title>
        <authorList>
            <person name="Almiman B.F."/>
            <person name="Shittu T.A."/>
            <person name="Muthumeenakshi S."/>
            <person name="Baroncelli R."/>
            <person name="Sreenivasaprasada S."/>
        </authorList>
    </citation>
    <scope>NUCLEOTIDE SEQUENCE [LARGE SCALE GENOMIC DNA]</scope>
    <source>
        <strain evidence="2 4">ITEM 2341</strain>
    </source>
</reference>
<proteinExistence type="predicted"/>
<accession>A0A365NBQ3</accession>
<dbReference type="Gene3D" id="3.40.50.720">
    <property type="entry name" value="NAD(P)-binding Rossmann-like Domain"/>
    <property type="match status" value="1"/>
</dbReference>
<gene>
    <name evidence="3" type="ORF">BFJ72_g5566</name>
    <name evidence="2" type="ORF">FPRO05_10546</name>
</gene>
<evidence type="ECO:0000313" key="3">
    <source>
        <dbReference type="EMBL" id="RKL41674.1"/>
    </source>
</evidence>
<evidence type="ECO:0008006" key="6">
    <source>
        <dbReference type="Google" id="ProtNLM"/>
    </source>
</evidence>
<protein>
    <recommendedName>
        <fullName evidence="6">Oxidoreductase</fullName>
    </recommendedName>
</protein>
<dbReference type="InterPro" id="IPR002347">
    <property type="entry name" value="SDR_fam"/>
</dbReference>
<dbReference type="PANTHER" id="PTHR47534">
    <property type="entry name" value="YALI0E05731P"/>
    <property type="match status" value="1"/>
</dbReference>
<dbReference type="SUPFAM" id="SSF51735">
    <property type="entry name" value="NAD(P)-binding Rossmann-fold domains"/>
    <property type="match status" value="1"/>
</dbReference>
<dbReference type="PANTHER" id="PTHR47534:SF3">
    <property type="entry name" value="ALCOHOL DEHYDROGENASE-LIKE C-TERMINAL DOMAIN-CONTAINING PROTEIN"/>
    <property type="match status" value="1"/>
</dbReference>
<dbReference type="InterPro" id="IPR052228">
    <property type="entry name" value="Sec_Metab_Biosynth_Oxidored"/>
</dbReference>
<dbReference type="EMBL" id="PKMI01000014">
    <property type="protein sequence ID" value="RBA18251.1"/>
    <property type="molecule type" value="Genomic_DNA"/>
</dbReference>
<organism evidence="2 4">
    <name type="scientific">Gibberella intermedia</name>
    <name type="common">Bulb rot disease fungus</name>
    <name type="synonym">Fusarium proliferatum</name>
    <dbReference type="NCBI Taxonomy" id="948311"/>
    <lineage>
        <taxon>Eukaryota</taxon>
        <taxon>Fungi</taxon>
        <taxon>Dikarya</taxon>
        <taxon>Ascomycota</taxon>
        <taxon>Pezizomycotina</taxon>
        <taxon>Sordariomycetes</taxon>
        <taxon>Hypocreomycetidae</taxon>
        <taxon>Hypocreales</taxon>
        <taxon>Nectriaceae</taxon>
        <taxon>Fusarium</taxon>
        <taxon>Fusarium fujikuroi species complex</taxon>
    </lineage>
</organism>